<sequence length="215" mass="25310">MFRKKILYILILFSVFLAACSNNVVDEAKKIREEGQNVEKTETLQEDQQPEYNVQEGSTVHEVKENIDEQREEKETVELEEIEGKESFKNKEEFAQYVARILYDFESKAISPEIYYNFLMSHGSRVFLKDFDDTNKEDIILGYEDLQKLINKVDTHYNGYKISELTLDEPEIYAYFYRSVETEGGMTNYITTIVKEGDTWKFDNDELSSGYIEQQ</sequence>
<feature type="chain" id="PRO_5046537354" evidence="1">
    <location>
        <begin position="20"/>
        <end position="215"/>
    </location>
</feature>
<evidence type="ECO:0000313" key="2">
    <source>
        <dbReference type="EMBL" id="GLO68291.1"/>
    </source>
</evidence>
<name>A0ABQ5TQV6_9BACI</name>
<dbReference type="Proteomes" id="UP001275436">
    <property type="component" value="Unassembled WGS sequence"/>
</dbReference>
<comment type="caution">
    <text evidence="2">The sequence shown here is derived from an EMBL/GenBank/DDBJ whole genome shotgun (WGS) entry which is preliminary data.</text>
</comment>
<dbReference type="PROSITE" id="PS51257">
    <property type="entry name" value="PROKAR_LIPOPROTEIN"/>
    <property type="match status" value="1"/>
</dbReference>
<dbReference type="RefSeq" id="WP_317958537.1">
    <property type="nucleotide sequence ID" value="NZ_BSKO01000002.1"/>
</dbReference>
<feature type="signal peptide" evidence="1">
    <location>
        <begin position="1"/>
        <end position="19"/>
    </location>
</feature>
<evidence type="ECO:0000256" key="1">
    <source>
        <dbReference type="SAM" id="SignalP"/>
    </source>
</evidence>
<organism evidence="2 3">
    <name type="scientific">Oceanobacillus kimchii</name>
    <dbReference type="NCBI Taxonomy" id="746691"/>
    <lineage>
        <taxon>Bacteria</taxon>
        <taxon>Bacillati</taxon>
        <taxon>Bacillota</taxon>
        <taxon>Bacilli</taxon>
        <taxon>Bacillales</taxon>
        <taxon>Bacillaceae</taxon>
        <taxon>Oceanobacillus</taxon>
    </lineage>
</organism>
<proteinExistence type="predicted"/>
<evidence type="ECO:0000313" key="3">
    <source>
        <dbReference type="Proteomes" id="UP001275436"/>
    </source>
</evidence>
<dbReference type="EMBL" id="BSKO01000002">
    <property type="protein sequence ID" value="GLO68291.1"/>
    <property type="molecule type" value="Genomic_DNA"/>
</dbReference>
<gene>
    <name evidence="2" type="ORF">MACH08_40750</name>
</gene>
<reference evidence="2 3" key="1">
    <citation type="submission" date="2023-02" db="EMBL/GenBank/DDBJ databases">
        <title>Oceanobacillus kimchii IFOP_LL358 isolated form Alexandrium catenella lab strain.</title>
        <authorList>
            <person name="Gajardo G."/>
            <person name="Ueki S."/>
            <person name="Maruyama F."/>
        </authorList>
    </citation>
    <scope>NUCLEOTIDE SEQUENCE [LARGE SCALE GENOMIC DNA]</scope>
    <source>
        <strain evidence="2 3">IFOP_LL358</strain>
    </source>
</reference>
<keyword evidence="1" id="KW-0732">Signal</keyword>
<keyword evidence="3" id="KW-1185">Reference proteome</keyword>
<protein>
    <submittedName>
        <fullName evidence="2">Uncharacterized protein</fullName>
    </submittedName>
</protein>
<accession>A0ABQ5TQV6</accession>